<accession>A0ABT4LD17</accession>
<evidence type="ECO:0000256" key="1">
    <source>
        <dbReference type="SAM" id="Phobius"/>
    </source>
</evidence>
<dbReference type="PANTHER" id="PTHR34978:SF3">
    <property type="entry name" value="SLR0241 PROTEIN"/>
    <property type="match status" value="1"/>
</dbReference>
<feature type="transmembrane region" description="Helical" evidence="1">
    <location>
        <begin position="6"/>
        <end position="25"/>
    </location>
</feature>
<comment type="caution">
    <text evidence="3">The sequence shown here is derived from an EMBL/GenBank/DDBJ whole genome shotgun (WGS) entry which is preliminary data.</text>
</comment>
<dbReference type="Proteomes" id="UP001144347">
    <property type="component" value="Unassembled WGS sequence"/>
</dbReference>
<feature type="transmembrane region" description="Helical" evidence="1">
    <location>
        <begin position="37"/>
        <end position="54"/>
    </location>
</feature>
<evidence type="ECO:0000259" key="2">
    <source>
        <dbReference type="Pfam" id="PF05569"/>
    </source>
</evidence>
<protein>
    <submittedName>
        <fullName evidence="3">M56 family metallopeptidase</fullName>
    </submittedName>
</protein>
<evidence type="ECO:0000313" key="3">
    <source>
        <dbReference type="EMBL" id="MCZ4245814.1"/>
    </source>
</evidence>
<evidence type="ECO:0000313" key="4">
    <source>
        <dbReference type="Proteomes" id="UP001144347"/>
    </source>
</evidence>
<dbReference type="Pfam" id="PF05569">
    <property type="entry name" value="Peptidase_M56"/>
    <property type="match status" value="1"/>
</dbReference>
<reference evidence="3" key="1">
    <citation type="submission" date="2022-12" db="EMBL/GenBank/DDBJ databases">
        <title>Genome sequence of HCMS5-2.</title>
        <authorList>
            <person name="Woo H."/>
        </authorList>
    </citation>
    <scope>NUCLEOTIDE SEQUENCE</scope>
    <source>
        <strain evidence="3">HCMS5-2</strain>
    </source>
</reference>
<dbReference type="RefSeq" id="WP_269428858.1">
    <property type="nucleotide sequence ID" value="NZ_JAPWGM010000007.1"/>
</dbReference>
<keyword evidence="1" id="KW-0472">Membrane</keyword>
<keyword evidence="1" id="KW-0812">Transmembrane</keyword>
<gene>
    <name evidence="3" type="ORF">O0955_17520</name>
</gene>
<dbReference type="InterPro" id="IPR052173">
    <property type="entry name" value="Beta-lactam_resp_regulator"/>
</dbReference>
<feature type="transmembrane region" description="Helical" evidence="1">
    <location>
        <begin position="261"/>
        <end position="279"/>
    </location>
</feature>
<dbReference type="PANTHER" id="PTHR34978">
    <property type="entry name" value="POSSIBLE SENSOR-TRANSDUCER PROTEIN BLAR"/>
    <property type="match status" value="1"/>
</dbReference>
<keyword evidence="1" id="KW-1133">Transmembrane helix</keyword>
<name>A0ABT4LD17_9SPHI</name>
<keyword evidence="4" id="KW-1185">Reference proteome</keyword>
<proteinExistence type="predicted"/>
<feature type="transmembrane region" description="Helical" evidence="1">
    <location>
        <begin position="83"/>
        <end position="105"/>
    </location>
</feature>
<dbReference type="CDD" id="cd07341">
    <property type="entry name" value="M56_BlaR1_MecR1_like"/>
    <property type="match status" value="1"/>
</dbReference>
<dbReference type="EMBL" id="JAPWGM010000007">
    <property type="protein sequence ID" value="MCZ4245814.1"/>
    <property type="molecule type" value="Genomic_DNA"/>
</dbReference>
<sequence length="482" mass="55690">MPHFFILLFKINLVLILFAATYYLVLRRLTFYSINRMFLMFGILFSSIYPFINLTEFFNRHQSVQAFVPKLNNQFIQQDGMTFYWQILGVLFYAGVVFMALRLAIQFISLHRMHKNSVPGNLEQHKVRILNDEVSPFSFWQTIYINPLIHKKQDLRNILEHEKVHVEEWHTLDIILAEICVVFYWFNPGVWLMKKAVRENIEFITDAKILKRGIDKKAYQYSLLDVGNLEPSVAIVNNFNLSDLKKRIKMMNTKKSSSLNLTRYLLALPILAITLAFTVNKKDIQKKLTPLSILVNRVLPETKTPSNEKVVLTQRTAVQKRKPVANNRVEKDTLKKIVMVMHQTFRTNDSTNKFLRIFLKSDSSKAEKLPQNKIKTTNFLSSFTFTDSDGNTKNAQIKNITIIEHKGTGEQKEMSREFKTFSNTATGEIKVSVDSLGASKNVAYFLNGRKLTKEEMQKLSSDLISGISLNGKGEVKIVTKQN</sequence>
<dbReference type="InterPro" id="IPR008756">
    <property type="entry name" value="Peptidase_M56"/>
</dbReference>
<feature type="domain" description="Peptidase M56" evidence="2">
    <location>
        <begin position="139"/>
        <end position="251"/>
    </location>
</feature>
<organism evidence="3 4">
    <name type="scientific">Pedobacter punctiformis</name>
    <dbReference type="NCBI Taxonomy" id="3004097"/>
    <lineage>
        <taxon>Bacteria</taxon>
        <taxon>Pseudomonadati</taxon>
        <taxon>Bacteroidota</taxon>
        <taxon>Sphingobacteriia</taxon>
        <taxon>Sphingobacteriales</taxon>
        <taxon>Sphingobacteriaceae</taxon>
        <taxon>Pedobacter</taxon>
    </lineage>
</organism>